<dbReference type="InterPro" id="IPR012292">
    <property type="entry name" value="Globin/Proto"/>
</dbReference>
<dbReference type="Gene3D" id="1.10.490.10">
    <property type="entry name" value="Globins"/>
    <property type="match status" value="1"/>
</dbReference>
<dbReference type="Proteomes" id="UP000596083">
    <property type="component" value="Chromosome"/>
</dbReference>
<evidence type="ECO:0000313" key="2">
    <source>
        <dbReference type="Proteomes" id="UP000596083"/>
    </source>
</evidence>
<dbReference type="EMBL" id="CP066786">
    <property type="protein sequence ID" value="QQM31106.1"/>
    <property type="molecule type" value="Genomic_DNA"/>
</dbReference>
<organism evidence="1 2">
    <name type="scientific">Martelella lutilitoris</name>
    <dbReference type="NCBI Taxonomy" id="2583532"/>
    <lineage>
        <taxon>Bacteria</taxon>
        <taxon>Pseudomonadati</taxon>
        <taxon>Pseudomonadota</taxon>
        <taxon>Alphaproteobacteria</taxon>
        <taxon>Hyphomicrobiales</taxon>
        <taxon>Aurantimonadaceae</taxon>
        <taxon>Martelella</taxon>
    </lineage>
</organism>
<dbReference type="InterPro" id="IPR009050">
    <property type="entry name" value="Globin-like_sf"/>
</dbReference>
<accession>A0A7T7HKY6</accession>
<dbReference type="SUPFAM" id="SSF46458">
    <property type="entry name" value="Globin-like"/>
    <property type="match status" value="1"/>
</dbReference>
<dbReference type="CDD" id="cd08916">
    <property type="entry name" value="TrHb3_P"/>
    <property type="match status" value="1"/>
</dbReference>
<dbReference type="GO" id="GO:0020037">
    <property type="term" value="F:heme binding"/>
    <property type="evidence" value="ECO:0007669"/>
    <property type="project" value="InterPro"/>
</dbReference>
<proteinExistence type="predicted"/>
<sequence>MRGRPAPERTVIIDGKPLPEVLDEAMIRDVVHGFYDRIRGDALLGPVFESRIAADDWPRHLGRMCDFWSATLLRTARYQGRPLPPHLAIPEIEERHFRRWLQLFAETVDAICPKEVASLFLDRAMRIAHSFRLAIGFHRGEDTAGLCPIGHADLARPEDQTTDGEGP</sequence>
<dbReference type="RefSeq" id="WP_200336685.1">
    <property type="nucleotide sequence ID" value="NZ_CP066786.1"/>
</dbReference>
<name>A0A7T7HKY6_9HYPH</name>
<gene>
    <name evidence="1" type="ORF">JET14_02690</name>
</gene>
<protein>
    <submittedName>
        <fullName evidence="1">Group III truncated hemoglobin</fullName>
    </submittedName>
</protein>
<dbReference type="AlphaFoldDB" id="A0A7T7HKY6"/>
<dbReference type="KEGG" id="mlut:JET14_02690"/>
<reference evidence="1 2" key="1">
    <citation type="submission" date="2020-12" db="EMBL/GenBank/DDBJ databases">
        <authorList>
            <person name="Zheng R.K."/>
            <person name="Sun C.M."/>
        </authorList>
    </citation>
    <scope>NUCLEOTIDE SEQUENCE [LARGE SCALE GENOMIC DNA]</scope>
    <source>
        <strain evidence="1 2">ZRK001</strain>
    </source>
</reference>
<dbReference type="GO" id="GO:0019825">
    <property type="term" value="F:oxygen binding"/>
    <property type="evidence" value="ECO:0007669"/>
    <property type="project" value="InterPro"/>
</dbReference>
<evidence type="ECO:0000313" key="1">
    <source>
        <dbReference type="EMBL" id="QQM31106.1"/>
    </source>
</evidence>